<dbReference type="Proteomes" id="UP001252270">
    <property type="component" value="Unassembled WGS sequence"/>
</dbReference>
<proteinExistence type="predicted"/>
<feature type="non-terminal residue" evidence="1">
    <location>
        <position position="372"/>
    </location>
</feature>
<evidence type="ECO:0000313" key="2">
    <source>
        <dbReference type="Proteomes" id="UP001252270"/>
    </source>
</evidence>
<dbReference type="Pfam" id="PF17963">
    <property type="entry name" value="Big_9"/>
    <property type="match status" value="1"/>
</dbReference>
<keyword evidence="2" id="KW-1185">Reference proteome</keyword>
<protein>
    <submittedName>
        <fullName evidence="1">VCBS domain-containing protein</fullName>
    </submittedName>
</protein>
<dbReference type="InterPro" id="IPR010221">
    <property type="entry name" value="VCBS_dom"/>
</dbReference>
<evidence type="ECO:0000313" key="1">
    <source>
        <dbReference type="EMBL" id="MDR5894435.1"/>
    </source>
</evidence>
<dbReference type="NCBIfam" id="TIGR01965">
    <property type="entry name" value="VCBS_repeat"/>
    <property type="match status" value="1"/>
</dbReference>
<feature type="non-terminal residue" evidence="1">
    <location>
        <position position="1"/>
    </location>
</feature>
<dbReference type="EMBL" id="JARWAL010000046">
    <property type="protein sequence ID" value="MDR5894435.1"/>
    <property type="molecule type" value="Genomic_DNA"/>
</dbReference>
<name>A0ABU1GQZ8_9GAMM</name>
<accession>A0ABU1GQZ8</accession>
<organism evidence="1 2">
    <name type="scientific">Halomonas mongoliensis</name>
    <dbReference type="NCBI Taxonomy" id="321265"/>
    <lineage>
        <taxon>Bacteria</taxon>
        <taxon>Pseudomonadati</taxon>
        <taxon>Pseudomonadota</taxon>
        <taxon>Gammaproteobacteria</taxon>
        <taxon>Oceanospirillales</taxon>
        <taxon>Halomonadaceae</taxon>
        <taxon>Halomonas</taxon>
    </lineage>
</organism>
<reference evidence="1 2" key="1">
    <citation type="submission" date="2023-04" db="EMBL/GenBank/DDBJ databases">
        <title>A long-awaited taxogenomic arrangement of the family Halomonadaceae.</title>
        <authorList>
            <person name="De La Haba R."/>
            <person name="Chuvochina M."/>
            <person name="Wittouck S."/>
            <person name="Arahal D.R."/>
            <person name="Sanchez-Porro C."/>
            <person name="Hugenholtz P."/>
            <person name="Ventosa A."/>
        </authorList>
    </citation>
    <scope>NUCLEOTIDE SEQUENCE [LARGE SCALE GENOMIC DNA]</scope>
    <source>
        <strain evidence="1 2">DSM 17332</strain>
    </source>
</reference>
<comment type="caution">
    <text evidence="1">The sequence shown here is derived from an EMBL/GenBank/DDBJ whole genome shotgun (WGS) entry which is preliminary data.</text>
</comment>
<gene>
    <name evidence="1" type="ORF">QC820_16745</name>
</gene>
<sequence>ADLTLDEANLANGSAPDADALVQSGSFTISAADGIAQLSVGGEAIVEDGAVVGTLPTLTTEAGNVLAITAFTDNGDGTYTVDYRYTLNSNKFHAQPEDDTALFQDFAVSVTDNDGDTAGGTLTVEILDDVPSAEDVGAELGAGVYDAITGNVMTDGTPDTQGADTARVTQVVVGDNAPVLVPESGSVEVAGAYGVLTIAADGSYSYVRNEGTPGGVEETFTYTLTDADGDSDTATLTIAIADADISIIGLTAEGADLTLDEANLANGSAPDADALVQSGSFTISAADGIAQLSVGGEAIVEDGAVVGTLPTLTTEAGNVLAITAFTDNGDGTYTVDYRYTLNSNKFHAQPEDDTALFQDFAVSVTDNDGDTA</sequence>
<dbReference type="RefSeq" id="WP_309637726.1">
    <property type="nucleotide sequence ID" value="NZ_JARWAL010000046.1"/>
</dbReference>